<evidence type="ECO:0000313" key="2">
    <source>
        <dbReference type="Proteomes" id="UP000600588"/>
    </source>
</evidence>
<dbReference type="Proteomes" id="UP000600588">
    <property type="component" value="Unassembled WGS sequence"/>
</dbReference>
<reference evidence="1 2" key="1">
    <citation type="submission" date="2020-09" db="EMBL/GenBank/DDBJ databases">
        <title>TT11 complete genome.</title>
        <authorList>
            <person name="Wu Z."/>
        </authorList>
    </citation>
    <scope>NUCLEOTIDE SEQUENCE [LARGE SCALE GENOMIC DNA]</scope>
    <source>
        <strain evidence="1 2">TT11</strain>
    </source>
</reference>
<gene>
    <name evidence="1" type="ORF">ICJ83_02405</name>
</gene>
<dbReference type="AlphaFoldDB" id="A0A8J6Q1B8"/>
<sequence>MKLILQTIILLFIFSCSSDDVIKNPYLPNYKFNTNNFIDTRLPQYNKLQLPGNSVILTDYGINGIVIFYAGGDNYNAFELSDPNHEVTSCSKLTVDGVIASCSCNDNNSYEILTGNMQEGTSGQYPLLRYNVEVTGSIIRVFNN</sequence>
<organism evidence="1 2">
    <name type="scientific">Aestuariibaculum sediminum</name>
    <dbReference type="NCBI Taxonomy" id="2770637"/>
    <lineage>
        <taxon>Bacteria</taxon>
        <taxon>Pseudomonadati</taxon>
        <taxon>Bacteroidota</taxon>
        <taxon>Flavobacteriia</taxon>
        <taxon>Flavobacteriales</taxon>
        <taxon>Flavobacteriaceae</taxon>
    </lineage>
</organism>
<keyword evidence="2" id="KW-1185">Reference proteome</keyword>
<evidence type="ECO:0008006" key="3">
    <source>
        <dbReference type="Google" id="ProtNLM"/>
    </source>
</evidence>
<name>A0A8J6Q1B8_9FLAO</name>
<dbReference type="RefSeq" id="WP_188228755.1">
    <property type="nucleotide sequence ID" value="NZ_JACVXB010000001.1"/>
</dbReference>
<accession>A0A8J6Q1B8</accession>
<comment type="caution">
    <text evidence="1">The sequence shown here is derived from an EMBL/GenBank/DDBJ whole genome shotgun (WGS) entry which is preliminary data.</text>
</comment>
<dbReference type="PROSITE" id="PS51257">
    <property type="entry name" value="PROKAR_LIPOPROTEIN"/>
    <property type="match status" value="1"/>
</dbReference>
<dbReference type="EMBL" id="JACVXB010000001">
    <property type="protein sequence ID" value="MBD0830974.1"/>
    <property type="molecule type" value="Genomic_DNA"/>
</dbReference>
<evidence type="ECO:0000313" key="1">
    <source>
        <dbReference type="EMBL" id="MBD0830974.1"/>
    </source>
</evidence>
<protein>
    <recommendedName>
        <fullName evidence="3">Rieske domain-containing protein</fullName>
    </recommendedName>
</protein>
<proteinExistence type="predicted"/>